<comment type="caution">
    <text evidence="2">The sequence shown here is derived from an EMBL/GenBank/DDBJ whole genome shotgun (WGS) entry which is preliminary data.</text>
</comment>
<evidence type="ECO:0000259" key="1">
    <source>
        <dbReference type="PROSITE" id="PS51078"/>
    </source>
</evidence>
<dbReference type="SUPFAM" id="SSF55781">
    <property type="entry name" value="GAF domain-like"/>
    <property type="match status" value="1"/>
</dbReference>
<dbReference type="PANTHER" id="PTHR30136">
    <property type="entry name" value="HELIX-TURN-HELIX TRANSCRIPTIONAL REGULATOR, ICLR FAMILY"/>
    <property type="match status" value="1"/>
</dbReference>
<dbReference type="Pfam" id="PF01614">
    <property type="entry name" value="IclR_C"/>
    <property type="match status" value="1"/>
</dbReference>
<organism evidence="2 3">
    <name type="scientific">Yimella lutea</name>
    <dbReference type="NCBI Taxonomy" id="587872"/>
    <lineage>
        <taxon>Bacteria</taxon>
        <taxon>Bacillati</taxon>
        <taxon>Actinomycetota</taxon>
        <taxon>Actinomycetes</taxon>
        <taxon>Micrococcales</taxon>
        <taxon>Dermacoccaceae</taxon>
        <taxon>Yimella</taxon>
    </lineage>
</organism>
<dbReference type="GO" id="GO:0003677">
    <property type="term" value="F:DNA binding"/>
    <property type="evidence" value="ECO:0007669"/>
    <property type="project" value="TreeGrafter"/>
</dbReference>
<dbReference type="PROSITE" id="PS51078">
    <property type="entry name" value="ICLR_ED"/>
    <property type="match status" value="1"/>
</dbReference>
<dbReference type="InterPro" id="IPR050707">
    <property type="entry name" value="HTH_MetabolicPath_Reg"/>
</dbReference>
<dbReference type="AlphaFoldDB" id="A0A542ED92"/>
<proteinExistence type="predicted"/>
<dbReference type="GO" id="GO:0003700">
    <property type="term" value="F:DNA-binding transcription factor activity"/>
    <property type="evidence" value="ECO:0007669"/>
    <property type="project" value="TreeGrafter"/>
</dbReference>
<dbReference type="Gene3D" id="3.30.450.40">
    <property type="match status" value="1"/>
</dbReference>
<reference evidence="2 3" key="1">
    <citation type="submission" date="2019-06" db="EMBL/GenBank/DDBJ databases">
        <title>Sequencing the genomes of 1000 actinobacteria strains.</title>
        <authorList>
            <person name="Klenk H.-P."/>
        </authorList>
    </citation>
    <scope>NUCLEOTIDE SEQUENCE [LARGE SCALE GENOMIC DNA]</scope>
    <source>
        <strain evidence="2 3">DSM 19828</strain>
    </source>
</reference>
<dbReference type="GO" id="GO:0045892">
    <property type="term" value="P:negative regulation of DNA-templated transcription"/>
    <property type="evidence" value="ECO:0007669"/>
    <property type="project" value="TreeGrafter"/>
</dbReference>
<dbReference type="PANTHER" id="PTHR30136:SF34">
    <property type="entry name" value="TRANSCRIPTIONAL REGULATOR"/>
    <property type="match status" value="1"/>
</dbReference>
<evidence type="ECO:0000313" key="2">
    <source>
        <dbReference type="EMBL" id="TQJ13274.1"/>
    </source>
</evidence>
<dbReference type="InterPro" id="IPR014757">
    <property type="entry name" value="Tscrpt_reg_IclR_C"/>
</dbReference>
<accession>A0A542ED92</accession>
<protein>
    <submittedName>
        <fullName evidence="2">Transcriptional regulator</fullName>
    </submittedName>
</protein>
<dbReference type="EMBL" id="VFMO01000001">
    <property type="protein sequence ID" value="TQJ13274.1"/>
    <property type="molecule type" value="Genomic_DNA"/>
</dbReference>
<sequence length="102" mass="11215">MLDQPSRSGVVARREVDRAQLGRELADTRAKGWCMTDQDLAVGIRSVAAPLRDATGRVVAALNVNAHAGQTSVDRLLEHHLPRLLSTASSISEDYVRRNQLR</sequence>
<keyword evidence="3" id="KW-1185">Reference proteome</keyword>
<evidence type="ECO:0000313" key="3">
    <source>
        <dbReference type="Proteomes" id="UP000320806"/>
    </source>
</evidence>
<dbReference type="InterPro" id="IPR029016">
    <property type="entry name" value="GAF-like_dom_sf"/>
</dbReference>
<name>A0A542ED92_9MICO</name>
<gene>
    <name evidence="2" type="ORF">FB459_0680</name>
</gene>
<dbReference type="Proteomes" id="UP000320806">
    <property type="component" value="Unassembled WGS sequence"/>
</dbReference>
<feature type="domain" description="IclR-ED" evidence="1">
    <location>
        <begin position="1"/>
        <end position="97"/>
    </location>
</feature>